<dbReference type="OrthoDB" id="1413014at2759"/>
<dbReference type="InterPro" id="IPR037219">
    <property type="entry name" value="Peptidase_M41-like"/>
</dbReference>
<dbReference type="NCBIfam" id="NF009487">
    <property type="entry name" value="PRK12849.1"/>
    <property type="match status" value="1"/>
</dbReference>
<evidence type="ECO:0000256" key="5">
    <source>
        <dbReference type="ARBA" id="ARBA00022741"/>
    </source>
</evidence>
<dbReference type="FunFam" id="3.50.7.10:FF:000001">
    <property type="entry name" value="60 kDa chaperonin"/>
    <property type="match status" value="1"/>
</dbReference>
<keyword evidence="4" id="KW-0645">Protease</keyword>
<dbReference type="SUPFAM" id="SSF48592">
    <property type="entry name" value="GroEL equatorial domain-like"/>
    <property type="match status" value="1"/>
</dbReference>
<comment type="similarity">
    <text evidence="3">In the N-terminal section; belongs to the AAA ATPase family.</text>
</comment>
<dbReference type="PANTHER" id="PTHR45633">
    <property type="entry name" value="60 KDA HEAT SHOCK PROTEIN, MITOCHONDRIAL"/>
    <property type="match status" value="1"/>
</dbReference>
<dbReference type="SUPFAM" id="SSF52029">
    <property type="entry name" value="GroEL apical domain-like"/>
    <property type="match status" value="1"/>
</dbReference>
<evidence type="ECO:0000313" key="15">
    <source>
        <dbReference type="Proteomes" id="UP000325577"/>
    </source>
</evidence>
<dbReference type="NCBIfam" id="TIGR02348">
    <property type="entry name" value="GroEL"/>
    <property type="match status" value="1"/>
</dbReference>
<dbReference type="PROSITE" id="PS00296">
    <property type="entry name" value="CHAPERONINS_CPN60"/>
    <property type="match status" value="1"/>
</dbReference>
<dbReference type="FunFam" id="1.20.58.760:FF:000012">
    <property type="entry name" value="probable inactive ATP-dependent zinc metalloprotease FTSHI 2, chloroplastic"/>
    <property type="match status" value="1"/>
</dbReference>
<evidence type="ECO:0000313" key="14">
    <source>
        <dbReference type="EMBL" id="KAA8541762.1"/>
    </source>
</evidence>
<feature type="coiled-coil region" evidence="11">
    <location>
        <begin position="1248"/>
        <end position="1275"/>
    </location>
</feature>
<dbReference type="SUPFAM" id="SSF52540">
    <property type="entry name" value="P-loop containing nucleoside triphosphate hydrolases"/>
    <property type="match status" value="1"/>
</dbReference>
<evidence type="ECO:0000256" key="6">
    <source>
        <dbReference type="ARBA" id="ARBA00022801"/>
    </source>
</evidence>
<comment type="similarity">
    <text evidence="1 10">Belongs to the chaperonin (HSP60) family.</text>
</comment>
<dbReference type="GO" id="GO:0006508">
    <property type="term" value="P:proteolysis"/>
    <property type="evidence" value="ECO:0007669"/>
    <property type="project" value="UniProtKB-KW"/>
</dbReference>
<feature type="region of interest" description="Disordered" evidence="12">
    <location>
        <begin position="350"/>
        <end position="370"/>
    </location>
</feature>
<dbReference type="InterPro" id="IPR027410">
    <property type="entry name" value="TCP-1-like_intermed_sf"/>
</dbReference>
<dbReference type="InterPro" id="IPR041569">
    <property type="entry name" value="AAA_lid_3"/>
</dbReference>
<comment type="similarity">
    <text evidence="2">In the C-terminal section; belongs to the peptidase M41 family.</text>
</comment>
<evidence type="ECO:0000259" key="13">
    <source>
        <dbReference type="SMART" id="SM00382"/>
    </source>
</evidence>
<dbReference type="GO" id="GO:0016887">
    <property type="term" value="F:ATP hydrolysis activity"/>
    <property type="evidence" value="ECO:0007669"/>
    <property type="project" value="InterPro"/>
</dbReference>
<proteinExistence type="inferred from homology"/>
<dbReference type="FunFam" id="1.10.8.60:FF:000072">
    <property type="entry name" value="probable inactive ATP-dependent zinc metalloprotease FTSHI 2, chloroplastic"/>
    <property type="match status" value="1"/>
</dbReference>
<dbReference type="SUPFAM" id="SSF140990">
    <property type="entry name" value="FtsH protease domain-like"/>
    <property type="match status" value="1"/>
</dbReference>
<dbReference type="InterPro" id="IPR027417">
    <property type="entry name" value="P-loop_NTPase"/>
</dbReference>
<feature type="compositionally biased region" description="Acidic residues" evidence="12">
    <location>
        <begin position="354"/>
        <end position="366"/>
    </location>
</feature>
<reference evidence="14 15" key="1">
    <citation type="submission" date="2019-09" db="EMBL/GenBank/DDBJ databases">
        <title>A chromosome-level genome assembly of the Chinese tupelo Nyssa sinensis.</title>
        <authorList>
            <person name="Yang X."/>
            <person name="Kang M."/>
            <person name="Yang Y."/>
            <person name="Xiong H."/>
            <person name="Wang M."/>
            <person name="Zhang Z."/>
            <person name="Wang Z."/>
            <person name="Wu H."/>
            <person name="Ma T."/>
            <person name="Liu J."/>
            <person name="Xi Z."/>
        </authorList>
    </citation>
    <scope>NUCLEOTIDE SEQUENCE [LARGE SCALE GENOMIC DNA]</scope>
    <source>
        <strain evidence="14">J267</strain>
        <tissue evidence="14">Leaf</tissue>
    </source>
</reference>
<evidence type="ECO:0000256" key="3">
    <source>
        <dbReference type="ARBA" id="ARBA00010550"/>
    </source>
</evidence>
<protein>
    <recommendedName>
        <fullName evidence="13">AAA+ ATPase domain-containing protein</fullName>
    </recommendedName>
</protein>
<dbReference type="Pfam" id="PF01434">
    <property type="entry name" value="Peptidase_M41"/>
    <property type="match status" value="1"/>
</dbReference>
<name>A0A5J5BJ29_9ASTE</name>
<sequence length="1448" mass="160271">MACHCALTTSFFTSLPFINLPKTRRGKQSLRIRRAITSHFESSETPEDSKSKRNQLNLLKLSVTLTVISASLPQPSIAAKVSEKKRSAKKVEALTPQELKSWSQGLPLVSNRMPYTEILDLKREGKLKHIIKPPGVGLKQRPEVVLAVLEDSSVIRIVLPSIESDKKFWALWDELSVDSICVNAYTPPIKKPEIPEPYLGFLSKIPVWIFSFVKPKPRSKKALEVKRVREELRRRKDEELKRMKEDREMMEKAIRTQKRMEERKRKKELKKIKQEKSLREARDNYRHMANVWENLASDSNVATALGLLFFFIFYRTVVLSYRKQKKDYEDRLKIEKAEADERRKMRELEREMAGIEDGDDEDEEGGGEQNPYMKMAMQFMKSGARVRRAHGKRLPQYLERGVDVKFSDVAGLGKIRLELEEIVKFFTHGEMYRRRGVKIPGGILLCGPPGVGKTLLAKAVAGEAGVNFFSISASQFVEIYVGVGASRVRALYQEARENAPSVVFIDELDAVGRERGLIKGSGGQERDATLNQLLVCLDGFEGRGNVITIASTNRPDILDPALVRPGRFDRKIYIPKPGLIGRIEILKVHARKKPMAEDVDYMAVASMTDGMVGAELANIIEVAAINMLRDGRTEITTDDLLQAAQIEERGMLDRKERSPEMWKQVAINEAAMAVVAVNFPDLRNIEFVTIAPRAGRELGYVRVKMDHVKFKEGMLSRQSLLDHITVQLAPRAADEIWYGEGQLSTIWAETADNARSAARTLVLGGLSEKHYGLSNFWVADKINDIDTEALRILNMCYERAKEILQQNRKLMDALVDELGQKKSLTKQEFFNLVDQHGSLKPMPPSILDIRAAKRLQFQDLMMNQKEAALKAPPPPRQAVFGYFSTFSSPFNHLFQNVVLQKRCSSSVKAMAKELHFNKDGSAIKKLQTGVDKLADLVGVTLGPKGRNVVLESKYGPPKIVNDGVTVAKEVELEDPVENIGAKLVRQAASKTNDLAGDGTTTSVVLAQGLIAEGVKVVAAGANPIQIARGIEKTTKSLVVELKSLSKEVEDSELADVAAVSAGNNYEVGNMIAEAMSKVGRKGVVTLEEGKSAENSLYVVEGMQFDRGYLSPYFITDSEKMAVEYENCKLLLVDQKITNARDLISVLEDAIKGGYPILIIAEDIEQEALATLVVNKLRGALKIAALKAPGFGERKSQYLDDIAILTGGAVIREEVGLSLDKAGKEVLGHAGKVVLTKDTTTIVGDGSTQDSVNKRVAQIRNLVEAAEQDYEKEKLNERIAKLSGGAQTETELKEKKLRVEDALNATKAAVEEGIVVGGGCTLLRLAAKVDAIKETLDNDEQKVGADIVKRALRYPMKLIAKNAGVNGSVVIEKVLSSDNPKYGYNAATGKYEDLMAAGIIDPTKVVRCCLEHAASVARTFLTSDAVVVDIKEPEPAAAGNPMDNSGYGY</sequence>
<dbReference type="GO" id="GO:0140662">
    <property type="term" value="F:ATP-dependent protein folding chaperone"/>
    <property type="evidence" value="ECO:0007669"/>
    <property type="project" value="InterPro"/>
</dbReference>
<evidence type="ECO:0000256" key="2">
    <source>
        <dbReference type="ARBA" id="ARBA00010044"/>
    </source>
</evidence>
<dbReference type="InterPro" id="IPR001844">
    <property type="entry name" value="Cpn60/GroEL"/>
</dbReference>
<dbReference type="NCBIfam" id="NF009488">
    <property type="entry name" value="PRK12850.1"/>
    <property type="match status" value="1"/>
</dbReference>
<dbReference type="FunFam" id="3.40.50.300:FF:000982">
    <property type="entry name" value="Inactive ATP-dependent zinc metalloprotease FTSHI 2 like"/>
    <property type="match status" value="1"/>
</dbReference>
<dbReference type="Gene3D" id="3.40.50.300">
    <property type="entry name" value="P-loop containing nucleotide triphosphate hydrolases"/>
    <property type="match status" value="1"/>
</dbReference>
<dbReference type="HAMAP" id="MF_00600">
    <property type="entry name" value="CH60"/>
    <property type="match status" value="1"/>
</dbReference>
<dbReference type="Gene3D" id="1.10.8.60">
    <property type="match status" value="1"/>
</dbReference>
<dbReference type="CDD" id="cd03344">
    <property type="entry name" value="GroEL"/>
    <property type="match status" value="1"/>
</dbReference>
<dbReference type="Gene3D" id="3.50.7.10">
    <property type="entry name" value="GroEL"/>
    <property type="match status" value="1"/>
</dbReference>
<keyword evidence="7" id="KW-0067">ATP-binding</keyword>
<keyword evidence="15" id="KW-1185">Reference proteome</keyword>
<evidence type="ECO:0000256" key="4">
    <source>
        <dbReference type="ARBA" id="ARBA00022670"/>
    </source>
</evidence>
<dbReference type="NCBIfam" id="NF000592">
    <property type="entry name" value="PRK00013.1"/>
    <property type="match status" value="1"/>
</dbReference>
<evidence type="ECO:0000256" key="11">
    <source>
        <dbReference type="SAM" id="Coils"/>
    </source>
</evidence>
<dbReference type="Proteomes" id="UP000325577">
    <property type="component" value="Linkage Group LG12"/>
</dbReference>
<dbReference type="GO" id="GO:0005524">
    <property type="term" value="F:ATP binding"/>
    <property type="evidence" value="ECO:0007669"/>
    <property type="project" value="UniProtKB-KW"/>
</dbReference>
<dbReference type="EMBL" id="CM018035">
    <property type="protein sequence ID" value="KAA8541762.1"/>
    <property type="molecule type" value="Genomic_DNA"/>
</dbReference>
<feature type="domain" description="AAA+ ATPase" evidence="13">
    <location>
        <begin position="439"/>
        <end position="578"/>
    </location>
</feature>
<evidence type="ECO:0000256" key="10">
    <source>
        <dbReference type="RuleBase" id="RU000418"/>
    </source>
</evidence>
<feature type="coiled-coil region" evidence="11">
    <location>
        <begin position="222"/>
        <end position="284"/>
    </location>
</feature>
<evidence type="ECO:0000256" key="1">
    <source>
        <dbReference type="ARBA" id="ARBA00006607"/>
    </source>
</evidence>
<organism evidence="14 15">
    <name type="scientific">Nyssa sinensis</name>
    <dbReference type="NCBI Taxonomy" id="561372"/>
    <lineage>
        <taxon>Eukaryota</taxon>
        <taxon>Viridiplantae</taxon>
        <taxon>Streptophyta</taxon>
        <taxon>Embryophyta</taxon>
        <taxon>Tracheophyta</taxon>
        <taxon>Spermatophyta</taxon>
        <taxon>Magnoliopsida</taxon>
        <taxon>eudicotyledons</taxon>
        <taxon>Gunneridae</taxon>
        <taxon>Pentapetalae</taxon>
        <taxon>asterids</taxon>
        <taxon>Cornales</taxon>
        <taxon>Nyssaceae</taxon>
        <taxon>Nyssa</taxon>
    </lineage>
</organism>
<dbReference type="InterPro" id="IPR018370">
    <property type="entry name" value="Chaperonin_Cpn60_CS"/>
</dbReference>
<dbReference type="CDD" id="cd19501">
    <property type="entry name" value="RecA-like_FtsH"/>
    <property type="match status" value="1"/>
</dbReference>
<dbReference type="Pfam" id="PF00118">
    <property type="entry name" value="Cpn60_TCP1"/>
    <property type="match status" value="1"/>
</dbReference>
<dbReference type="InterPro" id="IPR027413">
    <property type="entry name" value="GROEL-like_equatorial_sf"/>
</dbReference>
<dbReference type="Pfam" id="PF17862">
    <property type="entry name" value="AAA_lid_3"/>
    <property type="match status" value="1"/>
</dbReference>
<evidence type="ECO:0000256" key="9">
    <source>
        <dbReference type="ARBA" id="ARBA00023186"/>
    </source>
</evidence>
<evidence type="ECO:0000256" key="8">
    <source>
        <dbReference type="ARBA" id="ARBA00022946"/>
    </source>
</evidence>
<dbReference type="SMART" id="SM00382">
    <property type="entry name" value="AAA"/>
    <property type="match status" value="1"/>
</dbReference>
<evidence type="ECO:0000256" key="12">
    <source>
        <dbReference type="SAM" id="MobiDB-lite"/>
    </source>
</evidence>
<gene>
    <name evidence="14" type="ORF">F0562_022914</name>
</gene>
<keyword evidence="11" id="KW-0175">Coiled coil</keyword>
<dbReference type="GO" id="GO:0042026">
    <property type="term" value="P:protein refolding"/>
    <property type="evidence" value="ECO:0007669"/>
    <property type="project" value="InterPro"/>
</dbReference>
<dbReference type="GO" id="GO:0004176">
    <property type="term" value="F:ATP-dependent peptidase activity"/>
    <property type="evidence" value="ECO:0007669"/>
    <property type="project" value="InterPro"/>
</dbReference>
<dbReference type="GO" id="GO:0005737">
    <property type="term" value="C:cytoplasm"/>
    <property type="evidence" value="ECO:0007669"/>
    <property type="project" value="UniProtKB-ARBA"/>
</dbReference>
<dbReference type="InterPro" id="IPR003593">
    <property type="entry name" value="AAA+_ATPase"/>
</dbReference>
<dbReference type="Pfam" id="PF00004">
    <property type="entry name" value="AAA"/>
    <property type="match status" value="1"/>
</dbReference>
<dbReference type="Gene3D" id="1.20.58.760">
    <property type="entry name" value="Peptidase M41"/>
    <property type="match status" value="1"/>
</dbReference>
<dbReference type="InterPro" id="IPR027409">
    <property type="entry name" value="GroEL-like_apical_dom_sf"/>
</dbReference>
<keyword evidence="8" id="KW-0809">Transit peptide</keyword>
<dbReference type="InterPro" id="IPR000642">
    <property type="entry name" value="Peptidase_M41"/>
</dbReference>
<dbReference type="InterPro" id="IPR002423">
    <property type="entry name" value="Cpn60/GroEL/TCP-1"/>
</dbReference>
<accession>A0A5J5BJ29</accession>
<evidence type="ECO:0000256" key="7">
    <source>
        <dbReference type="ARBA" id="ARBA00022840"/>
    </source>
</evidence>
<dbReference type="SUPFAM" id="SSF54849">
    <property type="entry name" value="GroEL-intermediate domain like"/>
    <property type="match status" value="1"/>
</dbReference>
<keyword evidence="6" id="KW-0378">Hydrolase</keyword>
<dbReference type="InterPro" id="IPR003959">
    <property type="entry name" value="ATPase_AAA_core"/>
</dbReference>
<keyword evidence="5" id="KW-0547">Nucleotide-binding</keyword>
<dbReference type="Gene3D" id="1.10.560.10">
    <property type="entry name" value="GroEL-like equatorial domain"/>
    <property type="match status" value="1"/>
</dbReference>
<dbReference type="PRINTS" id="PR00298">
    <property type="entry name" value="CHAPERONIN60"/>
</dbReference>
<dbReference type="NCBIfam" id="NF009489">
    <property type="entry name" value="PRK12851.1"/>
    <property type="match status" value="1"/>
</dbReference>
<keyword evidence="9" id="KW-0143">Chaperone</keyword>
<dbReference type="GO" id="GO:0004222">
    <property type="term" value="F:metalloendopeptidase activity"/>
    <property type="evidence" value="ECO:0007669"/>
    <property type="project" value="InterPro"/>
</dbReference>
<dbReference type="Gene3D" id="3.30.260.10">
    <property type="entry name" value="TCP-1-like chaperonin intermediate domain"/>
    <property type="match status" value="1"/>
</dbReference>